<organism evidence="4 5">
    <name type="scientific">Eleusine coracana subsp. coracana</name>
    <dbReference type="NCBI Taxonomy" id="191504"/>
    <lineage>
        <taxon>Eukaryota</taxon>
        <taxon>Viridiplantae</taxon>
        <taxon>Streptophyta</taxon>
        <taxon>Embryophyta</taxon>
        <taxon>Tracheophyta</taxon>
        <taxon>Spermatophyta</taxon>
        <taxon>Magnoliopsida</taxon>
        <taxon>Liliopsida</taxon>
        <taxon>Poales</taxon>
        <taxon>Poaceae</taxon>
        <taxon>PACMAD clade</taxon>
        <taxon>Chloridoideae</taxon>
        <taxon>Cynodonteae</taxon>
        <taxon>Eleusininae</taxon>
        <taxon>Eleusine</taxon>
    </lineage>
</organism>
<feature type="domain" description="DUF630" evidence="3">
    <location>
        <begin position="132"/>
        <end position="190"/>
    </location>
</feature>
<keyword evidence="2" id="KW-0472">Membrane</keyword>
<dbReference type="PANTHER" id="PTHR21450">
    <property type="entry name" value="PROTEIN ALTERED PHOSPHATE STARVATION RESPONSE 1"/>
    <property type="match status" value="1"/>
</dbReference>
<keyword evidence="2" id="KW-1133">Transmembrane helix</keyword>
<feature type="region of interest" description="Disordered" evidence="1">
    <location>
        <begin position="185"/>
        <end position="288"/>
    </location>
</feature>
<feature type="compositionally biased region" description="Basic residues" evidence="1">
    <location>
        <begin position="98"/>
        <end position="110"/>
    </location>
</feature>
<feature type="transmembrane region" description="Helical" evidence="2">
    <location>
        <begin position="20"/>
        <end position="43"/>
    </location>
</feature>
<dbReference type="Pfam" id="PF04783">
    <property type="entry name" value="DUF630"/>
    <property type="match status" value="1"/>
</dbReference>
<feature type="compositionally biased region" description="Low complexity" evidence="1">
    <location>
        <begin position="197"/>
        <end position="215"/>
    </location>
</feature>
<evidence type="ECO:0000259" key="3">
    <source>
        <dbReference type="Pfam" id="PF04783"/>
    </source>
</evidence>
<evidence type="ECO:0000256" key="2">
    <source>
        <dbReference type="SAM" id="Phobius"/>
    </source>
</evidence>
<comment type="caution">
    <text evidence="4">The sequence shown here is derived from an EMBL/GenBank/DDBJ whole genome shotgun (WGS) entry which is preliminary data.</text>
</comment>
<keyword evidence="5" id="KW-1185">Reference proteome</keyword>
<feature type="compositionally biased region" description="Gly residues" evidence="1">
    <location>
        <begin position="276"/>
        <end position="288"/>
    </location>
</feature>
<reference evidence="4" key="1">
    <citation type="journal article" date="2018" name="DNA Res.">
        <title>Multiple hybrid de novo genome assembly of finger millet, an orphan allotetraploid crop.</title>
        <authorList>
            <person name="Hatakeyama M."/>
            <person name="Aluri S."/>
            <person name="Balachadran M.T."/>
            <person name="Sivarajan S.R."/>
            <person name="Patrignani A."/>
            <person name="Gruter S."/>
            <person name="Poveda L."/>
            <person name="Shimizu-Inatsugi R."/>
            <person name="Baeten J."/>
            <person name="Francoijs K.J."/>
            <person name="Nataraja K.N."/>
            <person name="Reddy Y.A.N."/>
            <person name="Phadnis S."/>
            <person name="Ravikumar R.L."/>
            <person name="Schlapbach R."/>
            <person name="Sreeman S.M."/>
            <person name="Shimizu K.K."/>
        </authorList>
    </citation>
    <scope>NUCLEOTIDE SEQUENCE</scope>
</reference>
<evidence type="ECO:0000313" key="5">
    <source>
        <dbReference type="Proteomes" id="UP001054889"/>
    </source>
</evidence>
<dbReference type="Proteomes" id="UP001054889">
    <property type="component" value="Unassembled WGS sequence"/>
</dbReference>
<keyword evidence="2" id="KW-0812">Transmembrane</keyword>
<proteinExistence type="predicted"/>
<accession>A0AAV5DSB0</accession>
<dbReference type="EMBL" id="BQKI01000033">
    <property type="protein sequence ID" value="GJN13095.1"/>
    <property type="molecule type" value="Genomic_DNA"/>
</dbReference>
<dbReference type="AlphaFoldDB" id="A0AAV5DSB0"/>
<dbReference type="PANTHER" id="PTHR21450:SF47">
    <property type="entry name" value="OS01G0500500 PROTEIN"/>
    <property type="match status" value="1"/>
</dbReference>
<name>A0AAV5DSB0_ELECO</name>
<dbReference type="InterPro" id="IPR006868">
    <property type="entry name" value="DUF630"/>
</dbReference>
<evidence type="ECO:0000256" key="1">
    <source>
        <dbReference type="SAM" id="MobiDB-lite"/>
    </source>
</evidence>
<reference evidence="4" key="2">
    <citation type="submission" date="2021-12" db="EMBL/GenBank/DDBJ databases">
        <title>Resequencing data analysis of finger millet.</title>
        <authorList>
            <person name="Hatakeyama M."/>
            <person name="Aluri S."/>
            <person name="Balachadran M.T."/>
            <person name="Sivarajan S.R."/>
            <person name="Poveda L."/>
            <person name="Shimizu-Inatsugi R."/>
            <person name="Schlapbach R."/>
            <person name="Sreeman S.M."/>
            <person name="Shimizu K.K."/>
        </authorList>
    </citation>
    <scope>NUCLEOTIDE SEQUENCE</scope>
</reference>
<protein>
    <recommendedName>
        <fullName evidence="3">DUF630 domain-containing protein</fullName>
    </recommendedName>
</protein>
<feature type="region of interest" description="Disordered" evidence="1">
    <location>
        <begin position="87"/>
        <end position="118"/>
    </location>
</feature>
<sequence>MKEHWSRHRVDFERRQPQQLGCLLSFIDLWFTELLTFLTVTALHRHKEAVTLRSEVGWQLPNAMWMGPSSVKQKQAPLVFCTASTGHHRASQSLTNRHPPRQRHRRRIKPHHQDSLLEDRRNPVAGRLLAAMGCGQSKIDQEEAVCRCRERKRLMADAVQARNAFAAAHTGYTVRLKSTGGALSDFAQGEAPDPSLVASHSQQHAASAAVAPAASISTPPGPSTASVLSAASPPPPPPFPDFSHSSLQRSSSTPPQYPYARPKGRRQESSPCGRYYSGGGGGGGRGGG</sequence>
<evidence type="ECO:0000313" key="4">
    <source>
        <dbReference type="EMBL" id="GJN13095.1"/>
    </source>
</evidence>
<gene>
    <name evidence="4" type="primary">ga31429</name>
    <name evidence="4" type="ORF">PR202_ga31429</name>
</gene>